<dbReference type="AlphaFoldDB" id="A0AAW0MK43"/>
<keyword evidence="2" id="KW-1185">Reference proteome</keyword>
<evidence type="ECO:0000313" key="2">
    <source>
        <dbReference type="Proteomes" id="UP001460270"/>
    </source>
</evidence>
<evidence type="ECO:0000313" key="1">
    <source>
        <dbReference type="EMBL" id="KAK7877151.1"/>
    </source>
</evidence>
<name>A0AAW0MK43_9GOBI</name>
<dbReference type="EMBL" id="JBBPFD010000717">
    <property type="protein sequence ID" value="KAK7877151.1"/>
    <property type="molecule type" value="Genomic_DNA"/>
</dbReference>
<gene>
    <name evidence="1" type="ORF">WMY93_032131</name>
</gene>
<accession>A0AAW0MK43</accession>
<dbReference type="Proteomes" id="UP001460270">
    <property type="component" value="Unassembled WGS sequence"/>
</dbReference>
<comment type="caution">
    <text evidence="1">The sequence shown here is derived from an EMBL/GenBank/DDBJ whole genome shotgun (WGS) entry which is preliminary data.</text>
</comment>
<organism evidence="1 2">
    <name type="scientific">Mugilogobius chulae</name>
    <name type="common">yellowstripe goby</name>
    <dbReference type="NCBI Taxonomy" id="88201"/>
    <lineage>
        <taxon>Eukaryota</taxon>
        <taxon>Metazoa</taxon>
        <taxon>Chordata</taxon>
        <taxon>Craniata</taxon>
        <taxon>Vertebrata</taxon>
        <taxon>Euteleostomi</taxon>
        <taxon>Actinopterygii</taxon>
        <taxon>Neopterygii</taxon>
        <taxon>Teleostei</taxon>
        <taxon>Neoteleostei</taxon>
        <taxon>Acanthomorphata</taxon>
        <taxon>Gobiaria</taxon>
        <taxon>Gobiiformes</taxon>
        <taxon>Gobioidei</taxon>
        <taxon>Gobiidae</taxon>
        <taxon>Gobionellinae</taxon>
        <taxon>Mugilogobius</taxon>
    </lineage>
</organism>
<reference evidence="2" key="1">
    <citation type="submission" date="2024-04" db="EMBL/GenBank/DDBJ databases">
        <title>Salinicola lusitanus LLJ914,a marine bacterium isolated from the Okinawa Trough.</title>
        <authorList>
            <person name="Li J."/>
        </authorList>
    </citation>
    <scope>NUCLEOTIDE SEQUENCE [LARGE SCALE GENOMIC DNA]</scope>
</reference>
<sequence>MASSVTVGFKGESESSVIITDYQNVLKQMEQIALKLRKMREETGGRREELGGKLSSATSSGVKIGWWREPEWASGLEQCLLEKLIVVEKLINELIDDIDVSWSLESLRKASLQCKLVLNKVEDALEDVEVELTDFYSCKTKSISI</sequence>
<protein>
    <submittedName>
        <fullName evidence="1">Uncharacterized protein</fullName>
    </submittedName>
</protein>
<proteinExistence type="predicted"/>